<reference evidence="1 2" key="1">
    <citation type="submission" date="2019-02" db="EMBL/GenBank/DDBJ databases">
        <authorList>
            <consortium name="Pathogen Informatics"/>
        </authorList>
    </citation>
    <scope>NUCLEOTIDE SEQUENCE [LARGE SCALE GENOMIC DNA]</scope>
    <source>
        <strain evidence="1 2">3012STDY6756504</strain>
    </source>
</reference>
<dbReference type="AlphaFoldDB" id="A0A4V6IBV1"/>
<evidence type="ECO:0000313" key="1">
    <source>
        <dbReference type="EMBL" id="VFA97223.1"/>
    </source>
</evidence>
<sequence length="68" mass="7378">MGAVSDSYFNGPCPGAAQAKLIAEFSDPHFRRLMRLALDLSPESQDLLAGFARRFRASEGLLPDPLGE</sequence>
<organism evidence="1 2">
    <name type="scientific">Nocardia cyriacigeorgica</name>
    <dbReference type="NCBI Taxonomy" id="135487"/>
    <lineage>
        <taxon>Bacteria</taxon>
        <taxon>Bacillati</taxon>
        <taxon>Actinomycetota</taxon>
        <taxon>Actinomycetes</taxon>
        <taxon>Mycobacteriales</taxon>
        <taxon>Nocardiaceae</taxon>
        <taxon>Nocardia</taxon>
    </lineage>
</organism>
<dbReference type="RefSeq" id="WP_130916163.1">
    <property type="nucleotide sequence ID" value="NZ_JADLPK010000016.1"/>
</dbReference>
<name>A0A4V6IBV1_9NOCA</name>
<proteinExistence type="predicted"/>
<dbReference type="EMBL" id="LR215973">
    <property type="protein sequence ID" value="VFA97223.1"/>
    <property type="molecule type" value="Genomic_DNA"/>
</dbReference>
<evidence type="ECO:0000313" key="2">
    <source>
        <dbReference type="Proteomes" id="UP000290439"/>
    </source>
</evidence>
<dbReference type="Proteomes" id="UP000290439">
    <property type="component" value="Chromosome"/>
</dbReference>
<protein>
    <submittedName>
        <fullName evidence="1">Uncharacterized protein</fullName>
    </submittedName>
</protein>
<accession>A0A4V6IBV1</accession>
<gene>
    <name evidence="1" type="ORF">NCTC10797_00983</name>
</gene>